<protein>
    <submittedName>
        <fullName evidence="3">M23 family metallopeptidase</fullName>
    </submittedName>
</protein>
<dbReference type="InterPro" id="IPR011055">
    <property type="entry name" value="Dup_hybrid_motif"/>
</dbReference>
<feature type="chain" id="PRO_5046232208" evidence="1">
    <location>
        <begin position="21"/>
        <end position="359"/>
    </location>
</feature>
<evidence type="ECO:0000313" key="3">
    <source>
        <dbReference type="EMBL" id="MCW1886641.1"/>
    </source>
</evidence>
<reference evidence="3 4" key="1">
    <citation type="submission" date="2022-10" db="EMBL/GenBank/DDBJ databases">
        <title>Luteolibacter flavescens strain MCCC 1K03193, whole genome shotgun sequencing project.</title>
        <authorList>
            <person name="Zhao G."/>
            <person name="Shen L."/>
        </authorList>
    </citation>
    <scope>NUCLEOTIDE SEQUENCE [LARGE SCALE GENOMIC DNA]</scope>
    <source>
        <strain evidence="3 4">MCCC 1K03193</strain>
    </source>
</reference>
<dbReference type="PANTHER" id="PTHR21666:SF270">
    <property type="entry name" value="MUREIN HYDROLASE ACTIVATOR ENVC"/>
    <property type="match status" value="1"/>
</dbReference>
<gene>
    <name evidence="3" type="ORF">OKA04_18020</name>
</gene>
<keyword evidence="1" id="KW-0732">Signal</keyword>
<keyword evidence="4" id="KW-1185">Reference proteome</keyword>
<dbReference type="InterPro" id="IPR016047">
    <property type="entry name" value="M23ase_b-sheet_dom"/>
</dbReference>
<name>A0ABT3FTR9_9BACT</name>
<dbReference type="SUPFAM" id="SSF51261">
    <property type="entry name" value="Duplicated hybrid motif"/>
    <property type="match status" value="1"/>
</dbReference>
<evidence type="ECO:0000256" key="1">
    <source>
        <dbReference type="SAM" id="SignalP"/>
    </source>
</evidence>
<dbReference type="CDD" id="cd12797">
    <property type="entry name" value="M23_peptidase"/>
    <property type="match status" value="1"/>
</dbReference>
<accession>A0ABT3FTR9</accession>
<feature type="signal peptide" evidence="1">
    <location>
        <begin position="1"/>
        <end position="20"/>
    </location>
</feature>
<dbReference type="PANTHER" id="PTHR21666">
    <property type="entry name" value="PEPTIDASE-RELATED"/>
    <property type="match status" value="1"/>
</dbReference>
<sequence>MLRSLALALASLLTPLSALELQLPTENHHLFTGEPEKFYMYVDRIFEGETSKPWEGGAYGYVRTPLRIGKDVVLTKFHEGIDIKPDKRDKAGNPLDLIMAVSDGIVVHASDVAGRSNYGKYIVVEHNYGGDAFYSLYAHLAKVTVKAGDPVKMGSVLGQMGYTGDGFYGSNVRAHLHLEMCLKMSDHFDGWHKAFSGGLNHHGNYSGLNLAGMDVATLYLEHKKNPALRIQDFVLNSPAYFKLTIPRDGEWDFARRHRWMVKGDIMEASPSWELSFTATGLITGIAPSQRPVSEPVVTAVRDSRVNHRHLTRGLIDGQGDKAVLTRSGKQLLALLTDDFPIPTPATSVTPASSAAPAGE</sequence>
<comment type="caution">
    <text evidence="3">The sequence shown here is derived from an EMBL/GenBank/DDBJ whole genome shotgun (WGS) entry which is preliminary data.</text>
</comment>
<dbReference type="RefSeq" id="WP_264502596.1">
    <property type="nucleotide sequence ID" value="NZ_JAPDDS010000011.1"/>
</dbReference>
<dbReference type="EMBL" id="JAPDDS010000011">
    <property type="protein sequence ID" value="MCW1886641.1"/>
    <property type="molecule type" value="Genomic_DNA"/>
</dbReference>
<dbReference type="Pfam" id="PF01551">
    <property type="entry name" value="Peptidase_M23"/>
    <property type="match status" value="1"/>
</dbReference>
<feature type="domain" description="M23ase beta-sheet core" evidence="2">
    <location>
        <begin position="77"/>
        <end position="181"/>
    </location>
</feature>
<dbReference type="Gene3D" id="2.70.70.10">
    <property type="entry name" value="Glucose Permease (Domain IIA)"/>
    <property type="match status" value="1"/>
</dbReference>
<dbReference type="InterPro" id="IPR050570">
    <property type="entry name" value="Cell_wall_metabolism_enzyme"/>
</dbReference>
<evidence type="ECO:0000259" key="2">
    <source>
        <dbReference type="Pfam" id="PF01551"/>
    </source>
</evidence>
<evidence type="ECO:0000313" key="4">
    <source>
        <dbReference type="Proteomes" id="UP001207930"/>
    </source>
</evidence>
<dbReference type="Proteomes" id="UP001207930">
    <property type="component" value="Unassembled WGS sequence"/>
</dbReference>
<proteinExistence type="predicted"/>
<organism evidence="3 4">
    <name type="scientific">Luteolibacter flavescens</name>
    <dbReference type="NCBI Taxonomy" id="1859460"/>
    <lineage>
        <taxon>Bacteria</taxon>
        <taxon>Pseudomonadati</taxon>
        <taxon>Verrucomicrobiota</taxon>
        <taxon>Verrucomicrobiia</taxon>
        <taxon>Verrucomicrobiales</taxon>
        <taxon>Verrucomicrobiaceae</taxon>
        <taxon>Luteolibacter</taxon>
    </lineage>
</organism>